<evidence type="ECO:0008006" key="4">
    <source>
        <dbReference type="Google" id="ProtNLM"/>
    </source>
</evidence>
<accession>A0ABT9HA80</accession>
<sequence>MKHLLTFLSVGLVASSCSDPRAGNPDPDPGTAIALCLNEKLTDQKSEHTRIRYVSHDHGRMRSYVFDVFSGDFYPAEIDPPVPITNMVVAAELSPEYFEALQEDPPKNREDYEPLRERFEAVDDLRMSDMTRRGALTFLEADLAVIEARATSILPRQPYLVRDGKWVYKIISDGPPDENLRLKVRKILMGIDQHATSCKPGKRAGTNSRAMEAKLGPASSLSD</sequence>
<evidence type="ECO:0000313" key="3">
    <source>
        <dbReference type="Proteomes" id="UP001235664"/>
    </source>
</evidence>
<comment type="caution">
    <text evidence="2">The sequence shown here is derived from an EMBL/GenBank/DDBJ whole genome shotgun (WGS) entry which is preliminary data.</text>
</comment>
<gene>
    <name evidence="2" type="ORF">Q9K01_11095</name>
</gene>
<dbReference type="PROSITE" id="PS51257">
    <property type="entry name" value="PROKAR_LIPOPROTEIN"/>
    <property type="match status" value="1"/>
</dbReference>
<keyword evidence="3" id="KW-1185">Reference proteome</keyword>
<name>A0ABT9HA80_9SPHN</name>
<dbReference type="RefSeq" id="WP_305930310.1">
    <property type="nucleotide sequence ID" value="NZ_JAVAIL010000003.1"/>
</dbReference>
<evidence type="ECO:0000256" key="1">
    <source>
        <dbReference type="SAM" id="MobiDB-lite"/>
    </source>
</evidence>
<proteinExistence type="predicted"/>
<organism evidence="2 3">
    <name type="scientific">Qipengyuania benthica</name>
    <dbReference type="NCBI Taxonomy" id="3067651"/>
    <lineage>
        <taxon>Bacteria</taxon>
        <taxon>Pseudomonadati</taxon>
        <taxon>Pseudomonadota</taxon>
        <taxon>Alphaproteobacteria</taxon>
        <taxon>Sphingomonadales</taxon>
        <taxon>Erythrobacteraceae</taxon>
        <taxon>Qipengyuania</taxon>
    </lineage>
</organism>
<dbReference type="Proteomes" id="UP001235664">
    <property type="component" value="Unassembled WGS sequence"/>
</dbReference>
<protein>
    <recommendedName>
        <fullName evidence="4">Lipoprotein</fullName>
    </recommendedName>
</protein>
<evidence type="ECO:0000313" key="2">
    <source>
        <dbReference type="EMBL" id="MDP4540173.1"/>
    </source>
</evidence>
<reference evidence="2 3" key="1">
    <citation type="submission" date="2023-08" db="EMBL/GenBank/DDBJ databases">
        <title>genomic of DY56.</title>
        <authorList>
            <person name="Wang Y."/>
        </authorList>
    </citation>
    <scope>NUCLEOTIDE SEQUENCE [LARGE SCALE GENOMIC DNA]</scope>
    <source>
        <strain evidence="2 3">DY56-A-20</strain>
    </source>
</reference>
<dbReference type="EMBL" id="JAVAIL010000003">
    <property type="protein sequence ID" value="MDP4540173.1"/>
    <property type="molecule type" value="Genomic_DNA"/>
</dbReference>
<feature type="region of interest" description="Disordered" evidence="1">
    <location>
        <begin position="198"/>
        <end position="223"/>
    </location>
</feature>